<evidence type="ECO:0000256" key="1">
    <source>
        <dbReference type="SAM" id="SignalP"/>
    </source>
</evidence>
<keyword evidence="3" id="KW-1185">Reference proteome</keyword>
<gene>
    <name evidence="2" type="ORF">AOZ06_07160</name>
</gene>
<feature type="chain" id="PRO_5006035598" evidence="1">
    <location>
        <begin position="21"/>
        <end position="310"/>
    </location>
</feature>
<organism evidence="2 3">
    <name type="scientific">Kibdelosporangium phytohabitans</name>
    <dbReference type="NCBI Taxonomy" id="860235"/>
    <lineage>
        <taxon>Bacteria</taxon>
        <taxon>Bacillati</taxon>
        <taxon>Actinomycetota</taxon>
        <taxon>Actinomycetes</taxon>
        <taxon>Pseudonocardiales</taxon>
        <taxon>Pseudonocardiaceae</taxon>
        <taxon>Kibdelosporangium</taxon>
    </lineage>
</organism>
<dbReference type="Proteomes" id="UP000063699">
    <property type="component" value="Chromosome"/>
</dbReference>
<dbReference type="KEGG" id="kphy:AOZ06_07160"/>
<dbReference type="EMBL" id="CP012752">
    <property type="protein sequence ID" value="ALG06736.1"/>
    <property type="molecule type" value="Genomic_DNA"/>
</dbReference>
<feature type="signal peptide" evidence="1">
    <location>
        <begin position="1"/>
        <end position="20"/>
    </location>
</feature>
<evidence type="ECO:0000313" key="2">
    <source>
        <dbReference type="EMBL" id="ALG06736.1"/>
    </source>
</evidence>
<keyword evidence="1" id="KW-0732">Signal</keyword>
<dbReference type="AlphaFoldDB" id="A0A0N9HXE3"/>
<proteinExistence type="predicted"/>
<evidence type="ECO:0000313" key="3">
    <source>
        <dbReference type="Proteomes" id="UP000063699"/>
    </source>
</evidence>
<reference evidence="2 3" key="1">
    <citation type="submission" date="2015-07" db="EMBL/GenBank/DDBJ databases">
        <title>Genome sequencing of Kibdelosporangium phytohabitans.</title>
        <authorList>
            <person name="Qin S."/>
            <person name="Xing K."/>
        </authorList>
    </citation>
    <scope>NUCLEOTIDE SEQUENCE [LARGE SCALE GENOMIC DNA]</scope>
    <source>
        <strain evidence="2 3">KLBMP1111</strain>
    </source>
</reference>
<name>A0A0N9HXE3_9PSEU</name>
<accession>A0A0N9HXE3</accession>
<protein>
    <submittedName>
        <fullName evidence="2">Uncharacterized protein</fullName>
    </submittedName>
</protein>
<sequence length="310" mass="31890">MVGSIALVGLLFPATAQAQAACVWQRAELPVPAGHGNPAVKGVGGAYTVALTRATPTPGIVRWHNGQPALLGSPAQDATFYGAPRDVSANGTVLADLVPTAGPPVGEPYVTLLDGTHKPLGTPSPGQQKVAVAINAGGDVVGYTSVDGVQRLVVWHASDYSKPQVLGAGDPAGIDDAGFILAKPGIRYKQGEIAKPLKKPAGATQIQVHGYDNNTAAGLAVIGDSFYATVWNADGTVRHVMSTGKAQSANSQGTVLNGGPIHKLWRAGQEADLPVPGPANYTQAFVTERDTVVGNYRDDVDGYAAEWTCG</sequence>